<gene>
    <name evidence="1" type="ORF">PIB30_061426</name>
</gene>
<sequence length="116" mass="12865">MAVESAVNNLMWKELSGTCCHQAHSSCTLVTVVNPCRRDPTLASRGVRIAVTDLTPFLPIQPMGDWQLRSCAHFPPQPRHYGTLLATDGNHKSRKINRQHNNAGIDLCVRIEASYA</sequence>
<name>A0ABU6ZJK5_9FABA</name>
<comment type="caution">
    <text evidence="1">The sequence shown here is derived from an EMBL/GenBank/DDBJ whole genome shotgun (WGS) entry which is preliminary data.</text>
</comment>
<evidence type="ECO:0000313" key="2">
    <source>
        <dbReference type="Proteomes" id="UP001341840"/>
    </source>
</evidence>
<dbReference type="Proteomes" id="UP001341840">
    <property type="component" value="Unassembled WGS sequence"/>
</dbReference>
<accession>A0ABU6ZJK5</accession>
<protein>
    <submittedName>
        <fullName evidence="1">Uncharacterized protein</fullName>
    </submittedName>
</protein>
<evidence type="ECO:0000313" key="1">
    <source>
        <dbReference type="EMBL" id="MED6222131.1"/>
    </source>
</evidence>
<dbReference type="EMBL" id="JASCZI010272417">
    <property type="protein sequence ID" value="MED6222131.1"/>
    <property type="molecule type" value="Genomic_DNA"/>
</dbReference>
<reference evidence="1 2" key="1">
    <citation type="journal article" date="2023" name="Plants (Basel)">
        <title>Bridging the Gap: Combining Genomics and Transcriptomics Approaches to Understand Stylosanthes scabra, an Orphan Legume from the Brazilian Caatinga.</title>
        <authorList>
            <person name="Ferreira-Neto J.R.C."/>
            <person name="da Silva M.D."/>
            <person name="Binneck E."/>
            <person name="de Melo N.F."/>
            <person name="da Silva R.H."/>
            <person name="de Melo A.L.T.M."/>
            <person name="Pandolfi V."/>
            <person name="Bustamante F.O."/>
            <person name="Brasileiro-Vidal A.C."/>
            <person name="Benko-Iseppon A.M."/>
        </authorList>
    </citation>
    <scope>NUCLEOTIDE SEQUENCE [LARGE SCALE GENOMIC DNA]</scope>
    <source>
        <tissue evidence="1">Leaves</tissue>
    </source>
</reference>
<keyword evidence="2" id="KW-1185">Reference proteome</keyword>
<organism evidence="1 2">
    <name type="scientific">Stylosanthes scabra</name>
    <dbReference type="NCBI Taxonomy" id="79078"/>
    <lineage>
        <taxon>Eukaryota</taxon>
        <taxon>Viridiplantae</taxon>
        <taxon>Streptophyta</taxon>
        <taxon>Embryophyta</taxon>
        <taxon>Tracheophyta</taxon>
        <taxon>Spermatophyta</taxon>
        <taxon>Magnoliopsida</taxon>
        <taxon>eudicotyledons</taxon>
        <taxon>Gunneridae</taxon>
        <taxon>Pentapetalae</taxon>
        <taxon>rosids</taxon>
        <taxon>fabids</taxon>
        <taxon>Fabales</taxon>
        <taxon>Fabaceae</taxon>
        <taxon>Papilionoideae</taxon>
        <taxon>50 kb inversion clade</taxon>
        <taxon>dalbergioids sensu lato</taxon>
        <taxon>Dalbergieae</taxon>
        <taxon>Pterocarpus clade</taxon>
        <taxon>Stylosanthes</taxon>
    </lineage>
</organism>
<proteinExistence type="predicted"/>